<protein>
    <submittedName>
        <fullName evidence="3">DUF411 domain-containing protein</fullName>
    </submittedName>
</protein>
<dbReference type="InterPro" id="IPR007332">
    <property type="entry name" value="DUF411"/>
</dbReference>
<name>A0A8I1KGB6_9GAMM</name>
<gene>
    <name evidence="2" type="ORF">JHC10_05610</name>
    <name evidence="3" type="ORF">JHC11_02080</name>
</gene>
<dbReference type="RefSeq" id="WP_199494126.1">
    <property type="nucleotide sequence ID" value="NZ_CAXAWT010000006.1"/>
</dbReference>
<reference evidence="3 5" key="1">
    <citation type="submission" date="2020-09" db="EMBL/GenBank/DDBJ databases">
        <title>Draft Genomes of Bacterial Isolates from North Pond Shallow Sediments.</title>
        <authorList>
            <person name="Kiel Reese B."/>
            <person name="Mullis M."/>
            <person name="Weisend R.E."/>
        </authorList>
    </citation>
    <scope>NUCLEOTIDE SEQUENCE</scope>
    <source>
        <strain evidence="3">KJE-2</strain>
        <strain evidence="2 5">KJE-3</strain>
    </source>
</reference>
<evidence type="ECO:0000313" key="4">
    <source>
        <dbReference type="Proteomes" id="UP000621390"/>
    </source>
</evidence>
<accession>A0A8I1KGB6</accession>
<dbReference type="AlphaFoldDB" id="A0A8I1KGB6"/>
<dbReference type="EMBL" id="JAEMOS010000015">
    <property type="protein sequence ID" value="MBJ7266422.1"/>
    <property type="molecule type" value="Genomic_DNA"/>
</dbReference>
<feature type="signal peptide" evidence="1">
    <location>
        <begin position="1"/>
        <end position="23"/>
    </location>
</feature>
<keyword evidence="5" id="KW-1185">Reference proteome</keyword>
<organism evidence="3 4">
    <name type="scientific">Idiomarina abyssalis</name>
    <dbReference type="NCBI Taxonomy" id="86102"/>
    <lineage>
        <taxon>Bacteria</taxon>
        <taxon>Pseudomonadati</taxon>
        <taxon>Pseudomonadota</taxon>
        <taxon>Gammaproteobacteria</taxon>
        <taxon>Alteromonadales</taxon>
        <taxon>Idiomarinaceae</taxon>
        <taxon>Idiomarina</taxon>
    </lineage>
</organism>
<dbReference type="Pfam" id="PF04214">
    <property type="entry name" value="DUF411"/>
    <property type="match status" value="1"/>
</dbReference>
<evidence type="ECO:0000313" key="5">
    <source>
        <dbReference type="Proteomes" id="UP000655994"/>
    </source>
</evidence>
<evidence type="ECO:0000313" key="2">
    <source>
        <dbReference type="EMBL" id="MBJ7266422.1"/>
    </source>
</evidence>
<dbReference type="Proteomes" id="UP000655994">
    <property type="component" value="Unassembled WGS sequence"/>
</dbReference>
<feature type="chain" id="PRO_5034486444" evidence="1">
    <location>
        <begin position="24"/>
        <end position="162"/>
    </location>
</feature>
<dbReference type="Proteomes" id="UP000621390">
    <property type="component" value="Unassembled WGS sequence"/>
</dbReference>
<keyword evidence="1" id="KW-0732">Signal</keyword>
<evidence type="ECO:0000313" key="3">
    <source>
        <dbReference type="EMBL" id="MBJ7314792.1"/>
    </source>
</evidence>
<evidence type="ECO:0000256" key="1">
    <source>
        <dbReference type="SAM" id="SignalP"/>
    </source>
</evidence>
<dbReference type="EMBL" id="JAEMOP010000002">
    <property type="protein sequence ID" value="MBJ7314792.1"/>
    <property type="molecule type" value="Genomic_DNA"/>
</dbReference>
<proteinExistence type="predicted"/>
<sequence length="162" mass="17361">MSIKRNCAVLAMLFSVSMSVAGAEEQLRVLKDPNCGCCEKWLKALPESLNVSVEHPIDLTQQKRQAGISADIQSCHTAISDSGFVFEGHVPPALVSRYLEGDKSTNGIGLTVPGMPVGSVGMEMGSRFQPYTVYEVKKDGSIAPYQQVASIKQQKKLSGGGD</sequence>
<comment type="caution">
    <text evidence="3">The sequence shown here is derived from an EMBL/GenBank/DDBJ whole genome shotgun (WGS) entry which is preliminary data.</text>
</comment>